<gene>
    <name evidence="2" type="ORF">GCM10011589_36140</name>
</gene>
<evidence type="ECO:0000313" key="2">
    <source>
        <dbReference type="EMBL" id="GGL76834.1"/>
    </source>
</evidence>
<dbReference type="PANTHER" id="PTHR38342">
    <property type="entry name" value="SLR5037 PROTEIN"/>
    <property type="match status" value="1"/>
</dbReference>
<dbReference type="EMBL" id="BMMI01000007">
    <property type="protein sequence ID" value="GGL76834.1"/>
    <property type="molecule type" value="Genomic_DNA"/>
</dbReference>
<name>A0ABQ2G5S1_9ACTN</name>
<dbReference type="Pfam" id="PF03625">
    <property type="entry name" value="DUF302"/>
    <property type="match status" value="1"/>
</dbReference>
<dbReference type="PANTHER" id="PTHR38342:SF1">
    <property type="entry name" value="SLR5037 PROTEIN"/>
    <property type="match status" value="1"/>
</dbReference>
<protein>
    <submittedName>
        <fullName evidence="2">ABC transporter</fullName>
    </submittedName>
</protein>
<evidence type="ECO:0000313" key="3">
    <source>
        <dbReference type="Proteomes" id="UP000648663"/>
    </source>
</evidence>
<dbReference type="InterPro" id="IPR005180">
    <property type="entry name" value="DUF302"/>
</dbReference>
<dbReference type="Gene3D" id="3.30.310.70">
    <property type="entry name" value="TT1751-like domain"/>
    <property type="match status" value="1"/>
</dbReference>
<sequence>MVTEGAGALRTTGFGMGVRVDLPFEDAVQRTRAALAGQGFGVLTEIDVAATLQAKLGVAVPAQLILGACNPALAHRGLQIEPDLGLLLPCNVVVRALPGGGTLVSTLEPAVMVGVTGQAALQPMAAEARDRLRAALDEVART</sequence>
<keyword evidence="3" id="KW-1185">Reference proteome</keyword>
<dbReference type="InterPro" id="IPR016796">
    <property type="entry name" value="UCP021774"/>
</dbReference>
<organism evidence="2 3">
    <name type="scientific">Modestobacter marinus</name>
    <dbReference type="NCBI Taxonomy" id="477641"/>
    <lineage>
        <taxon>Bacteria</taxon>
        <taxon>Bacillati</taxon>
        <taxon>Actinomycetota</taxon>
        <taxon>Actinomycetes</taxon>
        <taxon>Geodermatophilales</taxon>
        <taxon>Geodermatophilaceae</taxon>
        <taxon>Modestobacter</taxon>
    </lineage>
</organism>
<comment type="caution">
    <text evidence="2">The sequence shown here is derived from an EMBL/GenBank/DDBJ whole genome shotgun (WGS) entry which is preliminary data.</text>
</comment>
<dbReference type="InterPro" id="IPR035923">
    <property type="entry name" value="TT1751-like_sf"/>
</dbReference>
<dbReference type="SUPFAM" id="SSF103247">
    <property type="entry name" value="TT1751-like"/>
    <property type="match status" value="1"/>
</dbReference>
<dbReference type="CDD" id="cd14797">
    <property type="entry name" value="DUF302"/>
    <property type="match status" value="1"/>
</dbReference>
<proteinExistence type="predicted"/>
<dbReference type="PIRSF" id="PIRSF021774">
    <property type="entry name" value="UCP021774"/>
    <property type="match status" value="1"/>
</dbReference>
<evidence type="ECO:0000259" key="1">
    <source>
        <dbReference type="Pfam" id="PF03625"/>
    </source>
</evidence>
<feature type="domain" description="DUF302" evidence="1">
    <location>
        <begin position="46"/>
        <end position="109"/>
    </location>
</feature>
<reference evidence="3" key="1">
    <citation type="journal article" date="2019" name="Int. J. Syst. Evol. Microbiol.">
        <title>The Global Catalogue of Microorganisms (GCM) 10K type strain sequencing project: providing services to taxonomists for standard genome sequencing and annotation.</title>
        <authorList>
            <consortium name="The Broad Institute Genomics Platform"/>
            <consortium name="The Broad Institute Genome Sequencing Center for Infectious Disease"/>
            <person name="Wu L."/>
            <person name="Ma J."/>
        </authorList>
    </citation>
    <scope>NUCLEOTIDE SEQUENCE [LARGE SCALE GENOMIC DNA]</scope>
    <source>
        <strain evidence="3">CGMCC 4.5581</strain>
    </source>
</reference>
<accession>A0ABQ2G5S1</accession>
<dbReference type="Proteomes" id="UP000648663">
    <property type="component" value="Unassembled WGS sequence"/>
</dbReference>